<comment type="caution">
    <text evidence="6">The sequence shown here is derived from an EMBL/GenBank/DDBJ whole genome shotgun (WGS) entry which is preliminary data.</text>
</comment>
<dbReference type="EMBL" id="RAWB01000031">
    <property type="protein sequence ID" value="RKH66078.1"/>
    <property type="molecule type" value="Genomic_DNA"/>
</dbReference>
<dbReference type="RefSeq" id="WP_120642269.1">
    <property type="nucleotide sequence ID" value="NZ_RAWB01000031.1"/>
</dbReference>
<evidence type="ECO:0000256" key="4">
    <source>
        <dbReference type="PROSITE-ProRule" id="PRU00433"/>
    </source>
</evidence>
<keyword evidence="3 4" id="KW-0408">Iron</keyword>
<dbReference type="InterPro" id="IPR009056">
    <property type="entry name" value="Cyt_c-like_dom"/>
</dbReference>
<feature type="domain" description="Cytochrome c" evidence="5">
    <location>
        <begin position="313"/>
        <end position="444"/>
    </location>
</feature>
<sequence>MRRALGLGALLWLVGCGDAGPEAPEPPPRAGGGTTIDDRTSRAFAYAAPNLSAEHEELHREGDAAFAALFVPGPAPVNPGLGPAFNNNSCNGCHLRNGRGMPVMGGGPQRTQLLVRVSLPEGTPDHPHGAVPVPGFGFQIQDQAVYGASPEARVTLSWEERPNAYADGTAYSLRSPRVAIVLPDGSSPPPDMRTSLRLPPPVVGLGLLEAVDVATLRALEDPTDANGDGVSGRLNTVWDVQARALVPGRFGWKANSPNLQQQSAEAYFNDMGISNPLFPDADGTFELPRTTLDAAVFYAQSLGVPARTALDDATVKHGEAEFRDLGCATCHREALETGEHPVTELSHQRIHPYTDLLLHDLGPGLADGRPDGDATGTEWRTAPLWGLGLTQTILPYSAWLHDGRARTLEEAILWHGGEAERAREGFRNLSASDRAALVRFLQSL</sequence>
<dbReference type="Pfam" id="PF06537">
    <property type="entry name" value="DHOR"/>
    <property type="match status" value="2"/>
</dbReference>
<dbReference type="PANTHER" id="PTHR30600:SF4">
    <property type="entry name" value="CYTOCHROME C DOMAIN-CONTAINING PROTEIN"/>
    <property type="match status" value="1"/>
</dbReference>
<dbReference type="GO" id="GO:0004130">
    <property type="term" value="F:cytochrome-c peroxidase activity"/>
    <property type="evidence" value="ECO:0007669"/>
    <property type="project" value="TreeGrafter"/>
</dbReference>
<dbReference type="PROSITE" id="PS51007">
    <property type="entry name" value="CYTC"/>
    <property type="match status" value="1"/>
</dbReference>
<evidence type="ECO:0000313" key="6">
    <source>
        <dbReference type="EMBL" id="RKH66078.1"/>
    </source>
</evidence>
<accession>A0A3A8QD76</accession>
<dbReference type="SUPFAM" id="SSF46626">
    <property type="entry name" value="Cytochrome c"/>
    <property type="match status" value="1"/>
</dbReference>
<proteinExistence type="predicted"/>
<dbReference type="Gene3D" id="1.10.760.10">
    <property type="entry name" value="Cytochrome c-like domain"/>
    <property type="match status" value="1"/>
</dbReference>
<dbReference type="GO" id="GO:0009055">
    <property type="term" value="F:electron transfer activity"/>
    <property type="evidence" value="ECO:0007669"/>
    <property type="project" value="InterPro"/>
</dbReference>
<dbReference type="InterPro" id="IPR036909">
    <property type="entry name" value="Cyt_c-like_dom_sf"/>
</dbReference>
<evidence type="ECO:0000259" key="5">
    <source>
        <dbReference type="PROSITE" id="PS51007"/>
    </source>
</evidence>
<keyword evidence="1 4" id="KW-0349">Heme</keyword>
<reference evidence="7" key="1">
    <citation type="submission" date="2018-09" db="EMBL/GenBank/DDBJ databases">
        <authorList>
            <person name="Livingstone P.G."/>
            <person name="Whitworth D.E."/>
        </authorList>
    </citation>
    <scope>NUCLEOTIDE SEQUENCE [LARGE SCALE GENOMIC DNA]</scope>
    <source>
        <strain evidence="7">CA051B</strain>
    </source>
</reference>
<evidence type="ECO:0000256" key="3">
    <source>
        <dbReference type="ARBA" id="ARBA00023004"/>
    </source>
</evidence>
<keyword evidence="2 4" id="KW-0479">Metal-binding</keyword>
<organism evidence="6 7">
    <name type="scientific">Corallococcus llansteffanensis</name>
    <dbReference type="NCBI Taxonomy" id="2316731"/>
    <lineage>
        <taxon>Bacteria</taxon>
        <taxon>Pseudomonadati</taxon>
        <taxon>Myxococcota</taxon>
        <taxon>Myxococcia</taxon>
        <taxon>Myxococcales</taxon>
        <taxon>Cystobacterineae</taxon>
        <taxon>Myxococcaceae</taxon>
        <taxon>Corallococcus</taxon>
    </lineage>
</organism>
<dbReference type="PANTHER" id="PTHR30600">
    <property type="entry name" value="CYTOCHROME C PEROXIDASE-RELATED"/>
    <property type="match status" value="1"/>
</dbReference>
<evidence type="ECO:0000313" key="7">
    <source>
        <dbReference type="Proteomes" id="UP000272888"/>
    </source>
</evidence>
<dbReference type="InterPro" id="IPR051395">
    <property type="entry name" value="Cytochrome_c_Peroxidase/MauG"/>
</dbReference>
<dbReference type="GO" id="GO:0020037">
    <property type="term" value="F:heme binding"/>
    <property type="evidence" value="ECO:0007669"/>
    <property type="project" value="InterPro"/>
</dbReference>
<evidence type="ECO:0000256" key="1">
    <source>
        <dbReference type="ARBA" id="ARBA00022617"/>
    </source>
</evidence>
<dbReference type="PROSITE" id="PS51257">
    <property type="entry name" value="PROKAR_LIPOPROTEIN"/>
    <property type="match status" value="1"/>
</dbReference>
<dbReference type="PIRSF" id="PIRSF028099">
    <property type="entry name" value="DUF1111"/>
    <property type="match status" value="1"/>
</dbReference>
<dbReference type="AlphaFoldDB" id="A0A3A8QD76"/>
<keyword evidence="7" id="KW-1185">Reference proteome</keyword>
<protein>
    <submittedName>
        <fullName evidence="6">Thiol oxidoreductase</fullName>
    </submittedName>
</protein>
<evidence type="ECO:0000256" key="2">
    <source>
        <dbReference type="ARBA" id="ARBA00022723"/>
    </source>
</evidence>
<name>A0A3A8QD76_9BACT</name>
<dbReference type="InterPro" id="IPR010538">
    <property type="entry name" value="DHOR"/>
</dbReference>
<dbReference type="Proteomes" id="UP000272888">
    <property type="component" value="Unassembled WGS sequence"/>
</dbReference>
<dbReference type="GO" id="GO:0046872">
    <property type="term" value="F:metal ion binding"/>
    <property type="evidence" value="ECO:0007669"/>
    <property type="project" value="UniProtKB-KW"/>
</dbReference>
<gene>
    <name evidence="6" type="ORF">D7V93_05005</name>
</gene>